<evidence type="ECO:0000313" key="2">
    <source>
        <dbReference type="EMBL" id="NSL87776.1"/>
    </source>
</evidence>
<comment type="caution">
    <text evidence="2">The sequence shown here is derived from an EMBL/GenBank/DDBJ whole genome shotgun (WGS) entry which is preliminary data.</text>
</comment>
<dbReference type="GO" id="GO:0051920">
    <property type="term" value="F:peroxiredoxin activity"/>
    <property type="evidence" value="ECO:0007669"/>
    <property type="project" value="InterPro"/>
</dbReference>
<dbReference type="OrthoDB" id="9801997at2"/>
<dbReference type="PANTHER" id="PTHR34846">
    <property type="entry name" value="4-CARBOXYMUCONOLACTONE DECARBOXYLASE FAMILY PROTEIN (AFU_ORTHOLOGUE AFUA_6G11590)"/>
    <property type="match status" value="1"/>
</dbReference>
<gene>
    <name evidence="2" type="ORF">ECE50_013085</name>
</gene>
<dbReference type="PANTHER" id="PTHR34846:SF10">
    <property type="entry name" value="CYTOPLASMIC PROTEIN"/>
    <property type="match status" value="1"/>
</dbReference>
<sequence>MEERFLLKQVQPAAFKAMLALEEYLAATDISPLHMEMIRVRASQLNGCAYCLDKHSQDALTAGETAQRLYLLPVWKESPQFSEAERIILTMVEEITHISKAGLTDDTYAKALAQFGQETTAQLIMAVVTINAWNRIGISSRRIPGQHH</sequence>
<protein>
    <submittedName>
        <fullName evidence="2">Carboxymuconolactone decarboxylase family protein</fullName>
    </submittedName>
</protein>
<dbReference type="Proteomes" id="UP000281028">
    <property type="component" value="Unassembled WGS sequence"/>
</dbReference>
<accession>A0A3S1DS43</accession>
<dbReference type="EMBL" id="RIAR02000001">
    <property type="protein sequence ID" value="NSL87776.1"/>
    <property type="molecule type" value="Genomic_DNA"/>
</dbReference>
<dbReference type="InterPro" id="IPR004675">
    <property type="entry name" value="AhpD_core"/>
</dbReference>
<dbReference type="NCBIfam" id="TIGR00778">
    <property type="entry name" value="ahpD_dom"/>
    <property type="match status" value="1"/>
</dbReference>
<keyword evidence="3" id="KW-1185">Reference proteome</keyword>
<organism evidence="2 3">
    <name type="scientific">Chitinophaga solisilvae</name>
    <dbReference type="NCBI Taxonomy" id="1233460"/>
    <lineage>
        <taxon>Bacteria</taxon>
        <taxon>Pseudomonadati</taxon>
        <taxon>Bacteroidota</taxon>
        <taxon>Chitinophagia</taxon>
        <taxon>Chitinophagales</taxon>
        <taxon>Chitinophagaceae</taxon>
        <taxon>Chitinophaga</taxon>
    </lineage>
</organism>
<proteinExistence type="predicted"/>
<dbReference type="Gene3D" id="1.20.1290.10">
    <property type="entry name" value="AhpD-like"/>
    <property type="match status" value="1"/>
</dbReference>
<dbReference type="InterPro" id="IPR029032">
    <property type="entry name" value="AhpD-like"/>
</dbReference>
<feature type="domain" description="Carboxymuconolactone decarboxylase-like" evidence="1">
    <location>
        <begin position="12"/>
        <end position="88"/>
    </location>
</feature>
<dbReference type="AlphaFoldDB" id="A0A3S1DS43"/>
<evidence type="ECO:0000259" key="1">
    <source>
        <dbReference type="Pfam" id="PF02627"/>
    </source>
</evidence>
<name>A0A3S1DS43_9BACT</name>
<reference evidence="2" key="1">
    <citation type="submission" date="2020-05" db="EMBL/GenBank/DDBJ databases">
        <title>Chitinophaga laudate sp. nov., isolated from a tropical peat swamp.</title>
        <authorList>
            <person name="Goh C.B.S."/>
            <person name="Lee M.S."/>
            <person name="Parimannan S."/>
            <person name="Pasbakhsh P."/>
            <person name="Yule C.M."/>
            <person name="Rajandas H."/>
            <person name="Loke S."/>
            <person name="Croft L."/>
            <person name="Tan J.B.L."/>
        </authorList>
    </citation>
    <scope>NUCLEOTIDE SEQUENCE</scope>
    <source>
        <strain evidence="2">Mgbs1</strain>
    </source>
</reference>
<dbReference type="Pfam" id="PF02627">
    <property type="entry name" value="CMD"/>
    <property type="match status" value="1"/>
</dbReference>
<dbReference type="InterPro" id="IPR003779">
    <property type="entry name" value="CMD-like"/>
</dbReference>
<evidence type="ECO:0000313" key="3">
    <source>
        <dbReference type="Proteomes" id="UP000281028"/>
    </source>
</evidence>
<dbReference type="SUPFAM" id="SSF69118">
    <property type="entry name" value="AhpD-like"/>
    <property type="match status" value="1"/>
</dbReference>